<feature type="domain" description="SGNH" evidence="3">
    <location>
        <begin position="463"/>
        <end position="681"/>
    </location>
</feature>
<feature type="transmembrane region" description="Helical" evidence="1">
    <location>
        <begin position="238"/>
        <end position="258"/>
    </location>
</feature>
<dbReference type="InterPro" id="IPR043968">
    <property type="entry name" value="SGNH"/>
</dbReference>
<name>A0A378T9H6_9MYCO</name>
<keyword evidence="1" id="KW-1133">Transmembrane helix</keyword>
<dbReference type="EMBL" id="UGQT01000001">
    <property type="protein sequence ID" value="STZ56513.1"/>
    <property type="molecule type" value="Genomic_DNA"/>
</dbReference>
<feature type="transmembrane region" description="Helical" evidence="1">
    <location>
        <begin position="264"/>
        <end position="283"/>
    </location>
</feature>
<sequence>MHPLTQDVTSPAEVRRYRSDLDGLRGLAIALVVVFHVWFGRVSGGVDVFLVLSGFFFGGRLLRLAADGGQLPLLTELRRLVRRLVPALAVVLAACAALTVAIQPQTRWETFAEQSLASLGYFQNWQLADTASDYLRAGESVSPLQHLWSMSVQGQFFLALLVVVAAVMAVGVALPARHRRTMILTVVAGAALASFVYANLAHATDQASAYYDTFARAWEPLVGVLAAAVVSAVRWPGWLRVVAASAGVVAILLCGWLIDGVREYPARWALVPVGAALLVVLAGGGDGNRTGGWPLRMLGTPAMVTLGGLAYALYLWHWPLLIFWLAHTDRESAGLLDGAAVIAVSLALAWVTMRLVEEPLRERNRPMAWRWPAAAAATVVVALTAGLVVASVAWRGHVEAVRAGGSELTALPPRDYPGARALLESARVAKLPMRPSVLEARDDLPMTSIDGCVSDFLSTELVMCEYGDRSATRTVALAGGSHSEHWITALDELGRRHGFTVTTYLKMGCPLTTAEVPIIAGSLEPYPECRVWIDEAMSRMVADRPDFVFTTATRPYTDAPGDFVPDNYLGIWDRFEDAGIPVLALRDTPWMFRDGVLFSPPDCLAAGGDADSCGLPRSEALNDRNPALDYVDRYPGLHLLDLSDAVCSAEVCRAVEGNVLVYHDEHHLSATYVRSMTDELERQLSSATGWF</sequence>
<dbReference type="InterPro" id="IPR050879">
    <property type="entry name" value="Acyltransferase_3"/>
</dbReference>
<keyword evidence="1" id="KW-0812">Transmembrane</keyword>
<keyword evidence="4" id="KW-0808">Transferase</keyword>
<keyword evidence="5" id="KW-1185">Reference proteome</keyword>
<evidence type="ECO:0000256" key="1">
    <source>
        <dbReference type="SAM" id="Phobius"/>
    </source>
</evidence>
<feature type="transmembrane region" description="Helical" evidence="1">
    <location>
        <begin position="181"/>
        <end position="201"/>
    </location>
</feature>
<proteinExistence type="predicted"/>
<dbReference type="Proteomes" id="UP000254978">
    <property type="component" value="Unassembled WGS sequence"/>
</dbReference>
<evidence type="ECO:0000259" key="3">
    <source>
        <dbReference type="Pfam" id="PF19040"/>
    </source>
</evidence>
<dbReference type="InterPro" id="IPR002656">
    <property type="entry name" value="Acyl_transf_3_dom"/>
</dbReference>
<feature type="transmembrane region" description="Helical" evidence="1">
    <location>
        <begin position="45"/>
        <end position="63"/>
    </location>
</feature>
<dbReference type="GO" id="GO:0009103">
    <property type="term" value="P:lipopolysaccharide biosynthetic process"/>
    <property type="evidence" value="ECO:0007669"/>
    <property type="project" value="TreeGrafter"/>
</dbReference>
<keyword evidence="1" id="KW-0472">Membrane</keyword>
<dbReference type="PANTHER" id="PTHR23028:SF53">
    <property type="entry name" value="ACYL_TRANSF_3 DOMAIN-CONTAINING PROTEIN"/>
    <property type="match status" value="1"/>
</dbReference>
<protein>
    <submittedName>
        <fullName evidence="4">Putative acyltransferase</fullName>
        <ecNumber evidence="4">2.3.1.-</ecNumber>
    </submittedName>
</protein>
<evidence type="ECO:0000313" key="4">
    <source>
        <dbReference type="EMBL" id="STZ56513.1"/>
    </source>
</evidence>
<dbReference type="AlphaFoldDB" id="A0A378T9H6"/>
<feature type="transmembrane region" description="Helical" evidence="1">
    <location>
        <begin position="368"/>
        <end position="394"/>
    </location>
</feature>
<feature type="transmembrane region" description="Helical" evidence="1">
    <location>
        <begin position="304"/>
        <end position="326"/>
    </location>
</feature>
<dbReference type="EC" id="2.3.1.-" evidence="4"/>
<dbReference type="Pfam" id="PF01757">
    <property type="entry name" value="Acyl_transf_3"/>
    <property type="match status" value="1"/>
</dbReference>
<keyword evidence="4" id="KW-0012">Acyltransferase</keyword>
<accession>A0A378T9H6</accession>
<dbReference type="Pfam" id="PF19040">
    <property type="entry name" value="SGNH"/>
    <property type="match status" value="1"/>
</dbReference>
<feature type="transmembrane region" description="Helical" evidence="1">
    <location>
        <begin position="84"/>
        <end position="102"/>
    </location>
</feature>
<feature type="transmembrane region" description="Helical" evidence="1">
    <location>
        <begin position="156"/>
        <end position="174"/>
    </location>
</feature>
<evidence type="ECO:0000313" key="5">
    <source>
        <dbReference type="Proteomes" id="UP000254978"/>
    </source>
</evidence>
<dbReference type="PANTHER" id="PTHR23028">
    <property type="entry name" value="ACETYLTRANSFERASE"/>
    <property type="match status" value="1"/>
</dbReference>
<dbReference type="GO" id="GO:0016747">
    <property type="term" value="F:acyltransferase activity, transferring groups other than amino-acyl groups"/>
    <property type="evidence" value="ECO:0007669"/>
    <property type="project" value="InterPro"/>
</dbReference>
<feature type="transmembrane region" description="Helical" evidence="1">
    <location>
        <begin position="338"/>
        <end position="356"/>
    </location>
</feature>
<reference evidence="4 5" key="1">
    <citation type="submission" date="2018-06" db="EMBL/GenBank/DDBJ databases">
        <authorList>
            <consortium name="Pathogen Informatics"/>
            <person name="Doyle S."/>
        </authorList>
    </citation>
    <scope>NUCLEOTIDE SEQUENCE [LARGE SCALE GENOMIC DNA]</scope>
    <source>
        <strain evidence="4 5">NCTC10821</strain>
    </source>
</reference>
<feature type="domain" description="Acyltransferase 3" evidence="2">
    <location>
        <begin position="20"/>
        <end position="353"/>
    </location>
</feature>
<dbReference type="GO" id="GO:0016020">
    <property type="term" value="C:membrane"/>
    <property type="evidence" value="ECO:0007669"/>
    <property type="project" value="TreeGrafter"/>
</dbReference>
<organism evidence="4 5">
    <name type="scientific">Mycolicibacterium tokaiense</name>
    <dbReference type="NCBI Taxonomy" id="39695"/>
    <lineage>
        <taxon>Bacteria</taxon>
        <taxon>Bacillati</taxon>
        <taxon>Actinomycetota</taxon>
        <taxon>Actinomycetes</taxon>
        <taxon>Mycobacteriales</taxon>
        <taxon>Mycobacteriaceae</taxon>
        <taxon>Mycolicibacterium</taxon>
    </lineage>
</organism>
<evidence type="ECO:0000259" key="2">
    <source>
        <dbReference type="Pfam" id="PF01757"/>
    </source>
</evidence>
<gene>
    <name evidence="4" type="primary">oatA_1</name>
    <name evidence="4" type="ORF">NCTC10821_00006</name>
</gene>